<accession>A0A9P5UBT6</accession>
<dbReference type="OrthoDB" id="1684102at2759"/>
<dbReference type="Proteomes" id="UP000772434">
    <property type="component" value="Unassembled WGS sequence"/>
</dbReference>
<keyword evidence="1" id="KW-1133">Transmembrane helix</keyword>
<comment type="caution">
    <text evidence="2">The sequence shown here is derived from an EMBL/GenBank/DDBJ whole genome shotgun (WGS) entry which is preliminary data.</text>
</comment>
<feature type="transmembrane region" description="Helical" evidence="1">
    <location>
        <begin position="29"/>
        <end position="51"/>
    </location>
</feature>
<sequence length="106" mass="12048">MARLPTECVSLGKLCVFFCVFFINTNDVFSLWIVYKHILAVQVCVLLCYVYPAMLHYKACAHTRREKWGDIAMIVFGFAFTTVQTVKLMIEPQTEGPPLGECPPKV</sequence>
<evidence type="ECO:0000313" key="3">
    <source>
        <dbReference type="Proteomes" id="UP000772434"/>
    </source>
</evidence>
<protein>
    <submittedName>
        <fullName evidence="2">Uncharacterized protein</fullName>
    </submittedName>
</protein>
<keyword evidence="1" id="KW-0472">Membrane</keyword>
<dbReference type="EMBL" id="JADNRY010000018">
    <property type="protein sequence ID" value="KAF9073411.1"/>
    <property type="molecule type" value="Genomic_DNA"/>
</dbReference>
<keyword evidence="1" id="KW-0812">Transmembrane</keyword>
<feature type="transmembrane region" description="Helical" evidence="1">
    <location>
        <begin position="71"/>
        <end position="90"/>
    </location>
</feature>
<feature type="transmembrane region" description="Helical" evidence="1">
    <location>
        <begin position="7"/>
        <end position="23"/>
    </location>
</feature>
<keyword evidence="3" id="KW-1185">Reference proteome</keyword>
<proteinExistence type="predicted"/>
<evidence type="ECO:0000313" key="2">
    <source>
        <dbReference type="EMBL" id="KAF9073411.1"/>
    </source>
</evidence>
<name>A0A9P5UBT6_9AGAR</name>
<organism evidence="2 3">
    <name type="scientific">Rhodocollybia butyracea</name>
    <dbReference type="NCBI Taxonomy" id="206335"/>
    <lineage>
        <taxon>Eukaryota</taxon>
        <taxon>Fungi</taxon>
        <taxon>Dikarya</taxon>
        <taxon>Basidiomycota</taxon>
        <taxon>Agaricomycotina</taxon>
        <taxon>Agaricomycetes</taxon>
        <taxon>Agaricomycetidae</taxon>
        <taxon>Agaricales</taxon>
        <taxon>Marasmiineae</taxon>
        <taxon>Omphalotaceae</taxon>
        <taxon>Rhodocollybia</taxon>
    </lineage>
</organism>
<dbReference type="AlphaFoldDB" id="A0A9P5UBT6"/>
<reference evidence="2" key="1">
    <citation type="submission" date="2020-11" db="EMBL/GenBank/DDBJ databases">
        <authorList>
            <consortium name="DOE Joint Genome Institute"/>
            <person name="Ahrendt S."/>
            <person name="Riley R."/>
            <person name="Andreopoulos W."/>
            <person name="Labutti K."/>
            <person name="Pangilinan J."/>
            <person name="Ruiz-Duenas F.J."/>
            <person name="Barrasa J.M."/>
            <person name="Sanchez-Garcia M."/>
            <person name="Camarero S."/>
            <person name="Miyauchi S."/>
            <person name="Serrano A."/>
            <person name="Linde D."/>
            <person name="Babiker R."/>
            <person name="Drula E."/>
            <person name="Ayuso-Fernandez I."/>
            <person name="Pacheco R."/>
            <person name="Padilla G."/>
            <person name="Ferreira P."/>
            <person name="Barriuso J."/>
            <person name="Kellner H."/>
            <person name="Castanera R."/>
            <person name="Alfaro M."/>
            <person name="Ramirez L."/>
            <person name="Pisabarro A.G."/>
            <person name="Kuo A."/>
            <person name="Tritt A."/>
            <person name="Lipzen A."/>
            <person name="He G."/>
            <person name="Yan M."/>
            <person name="Ng V."/>
            <person name="Cullen D."/>
            <person name="Martin F."/>
            <person name="Rosso M.-N."/>
            <person name="Henrissat B."/>
            <person name="Hibbett D."/>
            <person name="Martinez A.T."/>
            <person name="Grigoriev I.V."/>
        </authorList>
    </citation>
    <scope>NUCLEOTIDE SEQUENCE</scope>
    <source>
        <strain evidence="2">AH 40177</strain>
    </source>
</reference>
<gene>
    <name evidence="2" type="ORF">BDP27DRAFT_1360333</name>
</gene>
<evidence type="ECO:0000256" key="1">
    <source>
        <dbReference type="SAM" id="Phobius"/>
    </source>
</evidence>